<proteinExistence type="predicted"/>
<sequence length="322" mass="36834">MTMTITLLLVVILLLLLLNYAQLRAKRKRNDNLEYVRTKLDSILTNSSSERLLLVTDDEQLQELLNAINRLLDHNHQHIAQYKDTEQAIRRMLSNISHDLKTPLTVVLGYVETLLHQRINDPQEQTRLLTKVNDKAVEIVELIHKFFDLAKLEAGDTELPPTIIQMNELCRNNILMFYESAYSQGLEAVIEIPDAPIYVYSHEESLNRILNNLLANAIQHGRDGGVIGLTLRSDDEGALYVEVWDRGRGIHERHQSLVFERMYTLEDSRNKAFQGSGLGLTITKRLVDNLGGEITVQSKPYERTSFTVKLQRAVYQTDLSAT</sequence>
<dbReference type="EMBL" id="CAKMMF010000037">
    <property type="protein sequence ID" value="CAH1221932.1"/>
    <property type="molecule type" value="Genomic_DNA"/>
</dbReference>
<evidence type="ECO:0000256" key="5">
    <source>
        <dbReference type="ARBA" id="ARBA00022741"/>
    </source>
</evidence>
<evidence type="ECO:0000313" key="11">
    <source>
        <dbReference type="Proteomes" id="UP000838686"/>
    </source>
</evidence>
<dbReference type="InterPro" id="IPR036890">
    <property type="entry name" value="HATPase_C_sf"/>
</dbReference>
<dbReference type="Gene3D" id="1.10.287.130">
    <property type="match status" value="1"/>
</dbReference>
<dbReference type="Pfam" id="PF00512">
    <property type="entry name" value="HisKA"/>
    <property type="match status" value="1"/>
</dbReference>
<keyword evidence="8" id="KW-0902">Two-component regulatory system</keyword>
<keyword evidence="11" id="KW-1185">Reference proteome</keyword>
<dbReference type="GO" id="GO:0004673">
    <property type="term" value="F:protein histidine kinase activity"/>
    <property type="evidence" value="ECO:0007669"/>
    <property type="project" value="UniProtKB-EC"/>
</dbReference>
<dbReference type="CDD" id="cd00082">
    <property type="entry name" value="HisKA"/>
    <property type="match status" value="1"/>
</dbReference>
<keyword evidence="5" id="KW-0547">Nucleotide-binding</keyword>
<dbReference type="SUPFAM" id="SSF47384">
    <property type="entry name" value="Homodimeric domain of signal transducing histidine kinase"/>
    <property type="match status" value="1"/>
</dbReference>
<dbReference type="EC" id="2.7.13.3" evidence="2"/>
<dbReference type="RefSeq" id="WP_290370467.1">
    <property type="nucleotide sequence ID" value="NZ_CAKMMF010000037.1"/>
</dbReference>
<reference evidence="10" key="1">
    <citation type="submission" date="2022-01" db="EMBL/GenBank/DDBJ databases">
        <authorList>
            <person name="Criscuolo A."/>
        </authorList>
    </citation>
    <scope>NUCLEOTIDE SEQUENCE</scope>
    <source>
        <strain evidence="10">CIP111893</strain>
    </source>
</reference>
<dbReference type="PANTHER" id="PTHR43711:SF31">
    <property type="entry name" value="HISTIDINE KINASE"/>
    <property type="match status" value="1"/>
</dbReference>
<dbReference type="Pfam" id="PF02518">
    <property type="entry name" value="HATPase_c"/>
    <property type="match status" value="1"/>
</dbReference>
<evidence type="ECO:0000256" key="7">
    <source>
        <dbReference type="ARBA" id="ARBA00022840"/>
    </source>
</evidence>
<evidence type="ECO:0000259" key="9">
    <source>
        <dbReference type="PROSITE" id="PS50109"/>
    </source>
</evidence>
<dbReference type="SUPFAM" id="SSF55874">
    <property type="entry name" value="ATPase domain of HSP90 chaperone/DNA topoisomerase II/histidine kinase"/>
    <property type="match status" value="1"/>
</dbReference>
<name>A0ABN8H310_9BACL</name>
<dbReference type="Proteomes" id="UP000838686">
    <property type="component" value="Unassembled WGS sequence"/>
</dbReference>
<dbReference type="InterPro" id="IPR003661">
    <property type="entry name" value="HisK_dim/P_dom"/>
</dbReference>
<evidence type="ECO:0000256" key="8">
    <source>
        <dbReference type="ARBA" id="ARBA00023012"/>
    </source>
</evidence>
<dbReference type="InterPro" id="IPR050736">
    <property type="entry name" value="Sensor_HK_Regulatory"/>
</dbReference>
<dbReference type="InterPro" id="IPR004358">
    <property type="entry name" value="Sig_transdc_His_kin-like_C"/>
</dbReference>
<comment type="catalytic activity">
    <reaction evidence="1">
        <text>ATP + protein L-histidine = ADP + protein N-phospho-L-histidine.</text>
        <dbReference type="EC" id="2.7.13.3"/>
    </reaction>
</comment>
<dbReference type="SMART" id="SM00387">
    <property type="entry name" value="HATPase_c"/>
    <property type="match status" value="1"/>
</dbReference>
<evidence type="ECO:0000256" key="4">
    <source>
        <dbReference type="ARBA" id="ARBA00022679"/>
    </source>
</evidence>
<evidence type="ECO:0000313" key="10">
    <source>
        <dbReference type="EMBL" id="CAH1221932.1"/>
    </source>
</evidence>
<keyword evidence="7" id="KW-0067">ATP-binding</keyword>
<comment type="caution">
    <text evidence="10">The sequence shown here is derived from an EMBL/GenBank/DDBJ whole genome shotgun (WGS) entry which is preliminary data.</text>
</comment>
<keyword evidence="3" id="KW-0597">Phosphoprotein</keyword>
<dbReference type="SMART" id="SM00388">
    <property type="entry name" value="HisKA"/>
    <property type="match status" value="1"/>
</dbReference>
<evidence type="ECO:0000256" key="1">
    <source>
        <dbReference type="ARBA" id="ARBA00000085"/>
    </source>
</evidence>
<dbReference type="PANTHER" id="PTHR43711">
    <property type="entry name" value="TWO-COMPONENT HISTIDINE KINASE"/>
    <property type="match status" value="1"/>
</dbReference>
<dbReference type="Gene3D" id="3.30.565.10">
    <property type="entry name" value="Histidine kinase-like ATPase, C-terminal domain"/>
    <property type="match status" value="1"/>
</dbReference>
<dbReference type="InterPro" id="IPR003594">
    <property type="entry name" value="HATPase_dom"/>
</dbReference>
<gene>
    <name evidence="10" type="primary">rcsC_24</name>
    <name evidence="10" type="ORF">PAECIP111893_04806</name>
</gene>
<dbReference type="InterPro" id="IPR005467">
    <property type="entry name" value="His_kinase_dom"/>
</dbReference>
<keyword evidence="4 10" id="KW-0808">Transferase</keyword>
<protein>
    <recommendedName>
        <fullName evidence="2">histidine kinase</fullName>
        <ecNumber evidence="2">2.7.13.3</ecNumber>
    </recommendedName>
</protein>
<accession>A0ABN8H310</accession>
<dbReference type="PROSITE" id="PS50109">
    <property type="entry name" value="HIS_KIN"/>
    <property type="match status" value="1"/>
</dbReference>
<feature type="domain" description="Histidine kinase" evidence="9">
    <location>
        <begin position="95"/>
        <end position="314"/>
    </location>
</feature>
<dbReference type="PRINTS" id="PR00344">
    <property type="entry name" value="BCTRLSENSOR"/>
</dbReference>
<evidence type="ECO:0000256" key="3">
    <source>
        <dbReference type="ARBA" id="ARBA00022553"/>
    </source>
</evidence>
<keyword evidence="6 10" id="KW-0418">Kinase</keyword>
<organism evidence="10 11">
    <name type="scientific">Paenibacillus plantiphilus</name>
    <dbReference type="NCBI Taxonomy" id="2905650"/>
    <lineage>
        <taxon>Bacteria</taxon>
        <taxon>Bacillati</taxon>
        <taxon>Bacillota</taxon>
        <taxon>Bacilli</taxon>
        <taxon>Bacillales</taxon>
        <taxon>Paenibacillaceae</taxon>
        <taxon>Paenibacillus</taxon>
    </lineage>
</organism>
<dbReference type="InterPro" id="IPR036097">
    <property type="entry name" value="HisK_dim/P_sf"/>
</dbReference>
<evidence type="ECO:0000256" key="2">
    <source>
        <dbReference type="ARBA" id="ARBA00012438"/>
    </source>
</evidence>
<evidence type="ECO:0000256" key="6">
    <source>
        <dbReference type="ARBA" id="ARBA00022777"/>
    </source>
</evidence>